<organism evidence="4 5">
    <name type="scientific">Salinibacter ruber</name>
    <dbReference type="NCBI Taxonomy" id="146919"/>
    <lineage>
        <taxon>Bacteria</taxon>
        <taxon>Pseudomonadati</taxon>
        <taxon>Rhodothermota</taxon>
        <taxon>Rhodothermia</taxon>
        <taxon>Rhodothermales</taxon>
        <taxon>Salinibacteraceae</taxon>
        <taxon>Salinibacter</taxon>
    </lineage>
</organism>
<dbReference type="InterPro" id="IPR001845">
    <property type="entry name" value="HTH_ArsR_DNA-bd_dom"/>
</dbReference>
<dbReference type="InterPro" id="IPR036390">
    <property type="entry name" value="WH_DNA-bd_sf"/>
</dbReference>
<dbReference type="Gene3D" id="1.10.10.10">
    <property type="entry name" value="Winged helix-like DNA-binding domain superfamily/Winged helix DNA-binding domain"/>
    <property type="match status" value="1"/>
</dbReference>
<dbReference type="PROSITE" id="PS50206">
    <property type="entry name" value="RHODANESE_3"/>
    <property type="match status" value="1"/>
</dbReference>
<dbReference type="Pfam" id="PF00581">
    <property type="entry name" value="Rhodanese"/>
    <property type="match status" value="1"/>
</dbReference>
<accession>A0A9X2TAP8</accession>
<dbReference type="InterPro" id="IPR036388">
    <property type="entry name" value="WH-like_DNA-bd_sf"/>
</dbReference>
<keyword evidence="1" id="KW-0805">Transcription regulation</keyword>
<dbReference type="InterPro" id="IPR000835">
    <property type="entry name" value="HTH_MarR-typ"/>
</dbReference>
<dbReference type="Gene3D" id="3.40.250.10">
    <property type="entry name" value="Rhodanese-like domain"/>
    <property type="match status" value="1"/>
</dbReference>
<comment type="caution">
    <text evidence="4">The sequence shown here is derived from an EMBL/GenBank/DDBJ whole genome shotgun (WGS) entry which is preliminary data.</text>
</comment>
<dbReference type="InterPro" id="IPR036873">
    <property type="entry name" value="Rhodanese-like_dom_sf"/>
</dbReference>
<dbReference type="PANTHER" id="PTHR43132">
    <property type="entry name" value="ARSENICAL RESISTANCE OPERON REPRESSOR ARSR-RELATED"/>
    <property type="match status" value="1"/>
</dbReference>
<name>A0A9X2TAP8_9BACT</name>
<dbReference type="SUPFAM" id="SSF52821">
    <property type="entry name" value="Rhodanese/Cell cycle control phosphatase"/>
    <property type="match status" value="1"/>
</dbReference>
<dbReference type="AlphaFoldDB" id="A0A9X2TAP8"/>
<dbReference type="CDD" id="cd00090">
    <property type="entry name" value="HTH_ARSR"/>
    <property type="match status" value="1"/>
</dbReference>
<dbReference type="EMBL" id="JANUBL010000005">
    <property type="protein sequence ID" value="MCS4122394.1"/>
    <property type="molecule type" value="Genomic_DNA"/>
</dbReference>
<dbReference type="InterPro" id="IPR001763">
    <property type="entry name" value="Rhodanese-like_dom"/>
</dbReference>
<dbReference type="NCBIfam" id="NF033788">
    <property type="entry name" value="HTH_metalloreg"/>
    <property type="match status" value="1"/>
</dbReference>
<dbReference type="SMART" id="SM00450">
    <property type="entry name" value="RHOD"/>
    <property type="match status" value="1"/>
</dbReference>
<keyword evidence="3" id="KW-0804">Transcription</keyword>
<proteinExistence type="predicted"/>
<dbReference type="RefSeq" id="WP_251924137.1">
    <property type="nucleotide sequence ID" value="NZ_CALTSG010000052.1"/>
</dbReference>
<keyword evidence="2" id="KW-0238">DNA-binding</keyword>
<dbReference type="InterPro" id="IPR011991">
    <property type="entry name" value="ArsR-like_HTH"/>
</dbReference>
<dbReference type="SUPFAM" id="SSF46785">
    <property type="entry name" value="Winged helix' DNA-binding domain"/>
    <property type="match status" value="1"/>
</dbReference>
<evidence type="ECO:0000256" key="2">
    <source>
        <dbReference type="ARBA" id="ARBA00023125"/>
    </source>
</evidence>
<dbReference type="PRINTS" id="PR00778">
    <property type="entry name" value="HTHARSR"/>
</dbReference>
<dbReference type="CDD" id="cd00158">
    <property type="entry name" value="RHOD"/>
    <property type="match status" value="1"/>
</dbReference>
<evidence type="ECO:0000256" key="1">
    <source>
        <dbReference type="ARBA" id="ARBA00023015"/>
    </source>
</evidence>
<protein>
    <submittedName>
        <fullName evidence="4">Rhodanese-related sulfurtransferase</fullName>
    </submittedName>
</protein>
<evidence type="ECO:0000313" key="5">
    <source>
        <dbReference type="Proteomes" id="UP001155144"/>
    </source>
</evidence>
<dbReference type="PROSITE" id="PS50987">
    <property type="entry name" value="HTH_ARSR_2"/>
    <property type="match status" value="1"/>
</dbReference>
<reference evidence="4" key="1">
    <citation type="submission" date="2022-08" db="EMBL/GenBank/DDBJ databases">
        <title>Genomic Encyclopedia of Type Strains, Phase V (KMG-V): Genome sequencing to study the core and pangenomes of soil and plant-associated prokaryotes.</title>
        <authorList>
            <person name="Whitman W."/>
        </authorList>
    </citation>
    <scope>NUCLEOTIDE SEQUENCE</scope>
    <source>
        <strain evidence="4">SP3026</strain>
    </source>
</reference>
<dbReference type="SMART" id="SM00418">
    <property type="entry name" value="HTH_ARSR"/>
    <property type="match status" value="1"/>
</dbReference>
<dbReference type="PANTHER" id="PTHR43132:SF8">
    <property type="entry name" value="HTH-TYPE TRANSCRIPTIONAL REGULATOR KMTR"/>
    <property type="match status" value="1"/>
</dbReference>
<evidence type="ECO:0000256" key="3">
    <source>
        <dbReference type="ARBA" id="ARBA00023163"/>
    </source>
</evidence>
<dbReference type="Pfam" id="PF01022">
    <property type="entry name" value="HTH_5"/>
    <property type="match status" value="1"/>
</dbReference>
<evidence type="ECO:0000313" key="4">
    <source>
        <dbReference type="EMBL" id="MCS4122394.1"/>
    </source>
</evidence>
<sequence length="223" mass="25569">MEESKERQFKDALYREFARIGKTLSSGRRLEMIDVLVCGEQTVSELASATGLTRANTSQHLQTLKQARLVEGRKDGKQVYYSLADERVYRLWRALREVGEQQLAEIDRIVDEHMRSREDLEPVGMDELLERMQEGEAEAIDVRPKEEYRNGHIAGARSVPVEELATRADDLPSEVEVVAYCRGPFCILSDRAVEILRDVGIEARRLEEGYPDWKAEGYPIERV</sequence>
<dbReference type="GO" id="GO:0003677">
    <property type="term" value="F:DNA binding"/>
    <property type="evidence" value="ECO:0007669"/>
    <property type="project" value="UniProtKB-KW"/>
</dbReference>
<dbReference type="Proteomes" id="UP001155144">
    <property type="component" value="Unassembled WGS sequence"/>
</dbReference>
<dbReference type="SMART" id="SM00347">
    <property type="entry name" value="HTH_MARR"/>
    <property type="match status" value="1"/>
</dbReference>
<dbReference type="InterPro" id="IPR051011">
    <property type="entry name" value="Metal_resp_trans_reg"/>
</dbReference>
<gene>
    <name evidence="4" type="ORF">GGP45_002754</name>
</gene>
<dbReference type="GO" id="GO:0003700">
    <property type="term" value="F:DNA-binding transcription factor activity"/>
    <property type="evidence" value="ECO:0007669"/>
    <property type="project" value="InterPro"/>
</dbReference>